<comment type="catalytic activity">
    <reaction evidence="1">
        <text>GTP + H2O = 7,8-dihydroneopterin 3'-triphosphate + formate + H(+)</text>
        <dbReference type="Rhea" id="RHEA:17473"/>
        <dbReference type="ChEBI" id="CHEBI:15377"/>
        <dbReference type="ChEBI" id="CHEBI:15378"/>
        <dbReference type="ChEBI" id="CHEBI:15740"/>
        <dbReference type="ChEBI" id="CHEBI:37565"/>
        <dbReference type="ChEBI" id="CHEBI:58462"/>
        <dbReference type="EC" id="3.5.4.16"/>
    </reaction>
</comment>
<evidence type="ECO:0000256" key="2">
    <source>
        <dbReference type="ARBA" id="ARBA00005080"/>
    </source>
</evidence>
<dbReference type="GO" id="GO:0006729">
    <property type="term" value="P:tetrahydrobiopterin biosynthetic process"/>
    <property type="evidence" value="ECO:0007669"/>
    <property type="project" value="TreeGrafter"/>
</dbReference>
<dbReference type="GO" id="GO:0005737">
    <property type="term" value="C:cytoplasm"/>
    <property type="evidence" value="ECO:0007669"/>
    <property type="project" value="TreeGrafter"/>
</dbReference>
<protein>
    <recommendedName>
        <fullName evidence="3">GTP cyclohydrolase I</fullName>
        <ecNumber evidence="3">3.5.4.16</ecNumber>
    </recommendedName>
</protein>
<dbReference type="InterPro" id="IPR020602">
    <property type="entry name" value="GTP_CycHdrlase_I_dom"/>
</dbReference>
<evidence type="ECO:0000256" key="3">
    <source>
        <dbReference type="ARBA" id="ARBA00012715"/>
    </source>
</evidence>
<gene>
    <name evidence="8" type="ORF">E6K79_04445</name>
</gene>
<dbReference type="InterPro" id="IPR001474">
    <property type="entry name" value="GTP_CycHdrlase_I"/>
</dbReference>
<evidence type="ECO:0000256" key="1">
    <source>
        <dbReference type="ARBA" id="ARBA00001052"/>
    </source>
</evidence>
<dbReference type="Pfam" id="PF01227">
    <property type="entry name" value="GTP_cyclohydroI"/>
    <property type="match status" value="1"/>
</dbReference>
<dbReference type="InterPro" id="IPR043133">
    <property type="entry name" value="GTP-CH-I_C/QueF"/>
</dbReference>
<dbReference type="PANTHER" id="PTHR11109:SF7">
    <property type="entry name" value="GTP CYCLOHYDROLASE 1"/>
    <property type="match status" value="1"/>
</dbReference>
<keyword evidence="5" id="KW-0378">Hydrolase</keyword>
<evidence type="ECO:0000256" key="5">
    <source>
        <dbReference type="ARBA" id="ARBA00022801"/>
    </source>
</evidence>
<evidence type="ECO:0000259" key="7">
    <source>
        <dbReference type="Pfam" id="PF01227"/>
    </source>
</evidence>
<feature type="domain" description="GTP cyclohydrolase I" evidence="7">
    <location>
        <begin position="41"/>
        <end position="194"/>
    </location>
</feature>
<dbReference type="GO" id="GO:0046654">
    <property type="term" value="P:tetrahydrofolate biosynthetic process"/>
    <property type="evidence" value="ECO:0007669"/>
    <property type="project" value="InterPro"/>
</dbReference>
<dbReference type="GO" id="GO:0003934">
    <property type="term" value="F:GTP cyclohydrolase I activity"/>
    <property type="evidence" value="ECO:0007669"/>
    <property type="project" value="UniProtKB-EC"/>
</dbReference>
<dbReference type="GO" id="GO:0006730">
    <property type="term" value="P:one-carbon metabolic process"/>
    <property type="evidence" value="ECO:0007669"/>
    <property type="project" value="UniProtKB-KW"/>
</dbReference>
<comment type="pathway">
    <text evidence="2">Cofactor biosynthesis; 7,8-dihydroneopterin triphosphate biosynthesis; 7,8-dihydroneopterin triphosphate from GTP: step 1/1.</text>
</comment>
<name>A0A538TPT4_UNCEI</name>
<dbReference type="GO" id="GO:0008270">
    <property type="term" value="F:zinc ion binding"/>
    <property type="evidence" value="ECO:0007669"/>
    <property type="project" value="TreeGrafter"/>
</dbReference>
<dbReference type="AlphaFoldDB" id="A0A538TPT4"/>
<dbReference type="UniPathway" id="UPA00848">
    <property type="reaction ID" value="UER00151"/>
</dbReference>
<sequence length="201" mass="21986">MSPKRGRSGRTNGGATESHAPGDAGTHDGAQARGLGPDVAALEQFLRSIGIDPRLDPEYTKTAELAAAFLADRTAGLREEIRPLQTARYRGHPGETVALEEIPVYGLCPHHLVPYFGEAQVRYAPRSKVAGPSSIARLVRDLARIPRIQENLTQAIADHLERALEPATLEVTVRSRHLCAEMRGVEQRVQFVTEARRAERG</sequence>
<dbReference type="SUPFAM" id="SSF55620">
    <property type="entry name" value="Tetrahydrobiopterin biosynthesis enzymes-like"/>
    <property type="match status" value="1"/>
</dbReference>
<evidence type="ECO:0000256" key="4">
    <source>
        <dbReference type="ARBA" id="ARBA00022563"/>
    </source>
</evidence>
<feature type="region of interest" description="Disordered" evidence="6">
    <location>
        <begin position="1"/>
        <end position="36"/>
    </location>
</feature>
<keyword evidence="4" id="KW-0554">One-carbon metabolism</keyword>
<dbReference type="PANTHER" id="PTHR11109">
    <property type="entry name" value="GTP CYCLOHYDROLASE I"/>
    <property type="match status" value="1"/>
</dbReference>
<organism evidence="8 9">
    <name type="scientific">Eiseniibacteriota bacterium</name>
    <dbReference type="NCBI Taxonomy" id="2212470"/>
    <lineage>
        <taxon>Bacteria</taxon>
        <taxon>Candidatus Eiseniibacteriota</taxon>
    </lineage>
</organism>
<proteinExistence type="predicted"/>
<evidence type="ECO:0000313" key="9">
    <source>
        <dbReference type="Proteomes" id="UP000317691"/>
    </source>
</evidence>
<dbReference type="Gene3D" id="3.30.1130.10">
    <property type="match status" value="1"/>
</dbReference>
<dbReference type="GO" id="GO:0005525">
    <property type="term" value="F:GTP binding"/>
    <property type="evidence" value="ECO:0007669"/>
    <property type="project" value="TreeGrafter"/>
</dbReference>
<reference evidence="8 9" key="1">
    <citation type="journal article" date="2019" name="Nat. Microbiol.">
        <title>Mediterranean grassland soil C-N compound turnover is dependent on rainfall and depth, and is mediated by genomically divergent microorganisms.</title>
        <authorList>
            <person name="Diamond S."/>
            <person name="Andeer P.F."/>
            <person name="Li Z."/>
            <person name="Crits-Christoph A."/>
            <person name="Burstein D."/>
            <person name="Anantharaman K."/>
            <person name="Lane K.R."/>
            <person name="Thomas B.C."/>
            <person name="Pan C."/>
            <person name="Northen T.R."/>
            <person name="Banfield J.F."/>
        </authorList>
    </citation>
    <scope>NUCLEOTIDE SEQUENCE [LARGE SCALE GENOMIC DNA]</scope>
    <source>
        <strain evidence="8">WS_9</strain>
    </source>
</reference>
<comment type="caution">
    <text evidence="8">The sequence shown here is derived from an EMBL/GenBank/DDBJ whole genome shotgun (WGS) entry which is preliminary data.</text>
</comment>
<dbReference type="EMBL" id="VBOZ01000012">
    <property type="protein sequence ID" value="TMQ65585.1"/>
    <property type="molecule type" value="Genomic_DNA"/>
</dbReference>
<evidence type="ECO:0000313" key="8">
    <source>
        <dbReference type="EMBL" id="TMQ65585.1"/>
    </source>
</evidence>
<dbReference type="Proteomes" id="UP000317691">
    <property type="component" value="Unassembled WGS sequence"/>
</dbReference>
<dbReference type="EC" id="3.5.4.16" evidence="3"/>
<evidence type="ECO:0000256" key="6">
    <source>
        <dbReference type="SAM" id="MobiDB-lite"/>
    </source>
</evidence>
<accession>A0A538TPT4</accession>